<reference evidence="2 3" key="1">
    <citation type="submission" date="2024-01" db="EMBL/GenBank/DDBJ databases">
        <authorList>
            <person name="Waweru B."/>
        </authorList>
    </citation>
    <scope>NUCLEOTIDE SEQUENCE [LARGE SCALE GENOMIC DNA]</scope>
</reference>
<dbReference type="EMBL" id="CAWUPB010000913">
    <property type="protein sequence ID" value="CAK7331783.1"/>
    <property type="molecule type" value="Genomic_DNA"/>
</dbReference>
<organism evidence="2 3">
    <name type="scientific">Dovyalis caffra</name>
    <dbReference type="NCBI Taxonomy" id="77055"/>
    <lineage>
        <taxon>Eukaryota</taxon>
        <taxon>Viridiplantae</taxon>
        <taxon>Streptophyta</taxon>
        <taxon>Embryophyta</taxon>
        <taxon>Tracheophyta</taxon>
        <taxon>Spermatophyta</taxon>
        <taxon>Magnoliopsida</taxon>
        <taxon>eudicotyledons</taxon>
        <taxon>Gunneridae</taxon>
        <taxon>Pentapetalae</taxon>
        <taxon>rosids</taxon>
        <taxon>fabids</taxon>
        <taxon>Malpighiales</taxon>
        <taxon>Salicaceae</taxon>
        <taxon>Flacourtieae</taxon>
        <taxon>Dovyalis</taxon>
    </lineage>
</organism>
<protein>
    <submittedName>
        <fullName evidence="2">Uncharacterized protein</fullName>
    </submittedName>
</protein>
<sequence length="87" mass="10159">MQEVQEEVRRILQKASSKKRTRSEIQALTTKLVHPRKPKTPKTEENKEEILRHTLKKNNRGGGNGGGELKQTEVMERERKRKRVAEN</sequence>
<accession>A0AAV1RBJ6</accession>
<feature type="region of interest" description="Disordered" evidence="1">
    <location>
        <begin position="1"/>
        <end position="87"/>
    </location>
</feature>
<evidence type="ECO:0000313" key="3">
    <source>
        <dbReference type="Proteomes" id="UP001314170"/>
    </source>
</evidence>
<comment type="caution">
    <text evidence="2">The sequence shown here is derived from an EMBL/GenBank/DDBJ whole genome shotgun (WGS) entry which is preliminary data.</text>
</comment>
<evidence type="ECO:0000256" key="1">
    <source>
        <dbReference type="SAM" id="MobiDB-lite"/>
    </source>
</evidence>
<proteinExistence type="predicted"/>
<feature type="compositionally biased region" description="Basic and acidic residues" evidence="1">
    <location>
        <begin position="41"/>
        <end position="52"/>
    </location>
</feature>
<feature type="compositionally biased region" description="Basic and acidic residues" evidence="1">
    <location>
        <begin position="1"/>
        <end position="10"/>
    </location>
</feature>
<dbReference type="Proteomes" id="UP001314170">
    <property type="component" value="Unassembled WGS sequence"/>
</dbReference>
<feature type="compositionally biased region" description="Basic and acidic residues" evidence="1">
    <location>
        <begin position="70"/>
        <end position="87"/>
    </location>
</feature>
<keyword evidence="3" id="KW-1185">Reference proteome</keyword>
<name>A0AAV1RBJ6_9ROSI</name>
<gene>
    <name evidence="2" type="ORF">DCAF_LOCUS8647</name>
</gene>
<evidence type="ECO:0000313" key="2">
    <source>
        <dbReference type="EMBL" id="CAK7331783.1"/>
    </source>
</evidence>
<dbReference type="AlphaFoldDB" id="A0AAV1RBJ6"/>